<feature type="compositionally biased region" description="Pro residues" evidence="2">
    <location>
        <begin position="1615"/>
        <end position="1629"/>
    </location>
</feature>
<feature type="region of interest" description="Disordered" evidence="2">
    <location>
        <begin position="707"/>
        <end position="744"/>
    </location>
</feature>
<feature type="domain" description="Duffy-binding-like" evidence="9">
    <location>
        <begin position="2085"/>
        <end position="2239"/>
    </location>
</feature>
<name>W7JQK6_PLAFA</name>
<dbReference type="GO" id="GO:0046789">
    <property type="term" value="F:host cell surface receptor binding"/>
    <property type="evidence" value="ECO:0007669"/>
    <property type="project" value="InterPro"/>
</dbReference>
<evidence type="ECO:0000259" key="8">
    <source>
        <dbReference type="Pfam" id="PF18562"/>
    </source>
</evidence>
<proteinExistence type="predicted"/>
<keyword evidence="3" id="KW-0472">Membrane</keyword>
<dbReference type="Gene3D" id="1.10.1900.40">
    <property type="entry name" value="Acidic terminal segments, variant surface antigen of PfEMP1"/>
    <property type="match status" value="2"/>
</dbReference>
<feature type="compositionally biased region" description="Basic and acidic residues" evidence="2">
    <location>
        <begin position="812"/>
        <end position="821"/>
    </location>
</feature>
<feature type="coiled-coil region" evidence="1">
    <location>
        <begin position="381"/>
        <end position="408"/>
    </location>
</feature>
<feature type="compositionally biased region" description="Acidic residues" evidence="2">
    <location>
        <begin position="2512"/>
        <end position="2526"/>
    </location>
</feature>
<protein>
    <recommendedName>
        <fullName evidence="12">Erythrocyte membrane protein 1</fullName>
    </recommendedName>
</protein>
<evidence type="ECO:0000259" key="4">
    <source>
        <dbReference type="Pfam" id="PF03011"/>
    </source>
</evidence>
<feature type="compositionally biased region" description="Acidic residues" evidence="2">
    <location>
        <begin position="1712"/>
        <end position="1725"/>
    </location>
</feature>
<dbReference type="InterPro" id="IPR029210">
    <property type="entry name" value="PfEMP1_NTS"/>
</dbReference>
<dbReference type="Gene3D" id="1.20.58.830">
    <property type="match status" value="4"/>
</dbReference>
<feature type="domain" description="Cysteine-rich interdomain region 1 gamma" evidence="8">
    <location>
        <begin position="503"/>
        <end position="553"/>
    </location>
</feature>
<feature type="compositionally biased region" description="Basic and acidic residues" evidence="2">
    <location>
        <begin position="1667"/>
        <end position="1682"/>
    </location>
</feature>
<evidence type="ECO:0000256" key="1">
    <source>
        <dbReference type="SAM" id="Coils"/>
    </source>
</evidence>
<dbReference type="Pfam" id="PF03011">
    <property type="entry name" value="PFEMP"/>
    <property type="match status" value="2"/>
</dbReference>
<dbReference type="EMBL" id="KE124509">
    <property type="protein sequence ID" value="EWC77303.1"/>
    <property type="molecule type" value="Genomic_DNA"/>
</dbReference>
<dbReference type="GO" id="GO:0016020">
    <property type="term" value="C:membrane"/>
    <property type="evidence" value="ECO:0007669"/>
    <property type="project" value="InterPro"/>
</dbReference>
<feature type="region of interest" description="Disordered" evidence="2">
    <location>
        <begin position="1797"/>
        <end position="1832"/>
    </location>
</feature>
<gene>
    <name evidence="10" type="ORF">C923_02032</name>
</gene>
<reference evidence="10 11" key="1">
    <citation type="submission" date="2013-02" db="EMBL/GenBank/DDBJ databases">
        <title>The Genome Sequence of Plasmodium falciparum UGT5.1.</title>
        <authorList>
            <consortium name="The Broad Institute Genome Sequencing Platform"/>
            <consortium name="The Broad Institute Genome Sequencing Center for Infectious Disease"/>
            <person name="Neafsey D."/>
            <person name="Cheeseman I."/>
            <person name="Volkman S."/>
            <person name="Adams J."/>
            <person name="Walker B."/>
            <person name="Young S.K."/>
            <person name="Zeng Q."/>
            <person name="Gargeya S."/>
            <person name="Fitzgerald M."/>
            <person name="Haas B."/>
            <person name="Abouelleil A."/>
            <person name="Alvarado L."/>
            <person name="Arachchi H.M."/>
            <person name="Berlin A.M."/>
            <person name="Chapman S.B."/>
            <person name="Dewar J."/>
            <person name="Goldberg J."/>
            <person name="Griggs A."/>
            <person name="Gujja S."/>
            <person name="Hansen M."/>
            <person name="Howarth C."/>
            <person name="Imamovic A."/>
            <person name="Larimer J."/>
            <person name="McCowan C."/>
            <person name="Murphy C."/>
            <person name="Neiman D."/>
            <person name="Pearson M."/>
            <person name="Priest M."/>
            <person name="Roberts A."/>
            <person name="Saif S."/>
            <person name="Shea T."/>
            <person name="Sisk P."/>
            <person name="Sykes S."/>
            <person name="Wortman J."/>
            <person name="Nusbaum C."/>
            <person name="Birren B."/>
        </authorList>
    </citation>
    <scope>NUCLEOTIDE SEQUENCE [LARGE SCALE GENOMIC DNA]</scope>
    <source>
        <strain evidence="10 11">UGT5.1</strain>
    </source>
</reference>
<feature type="compositionally biased region" description="Polar residues" evidence="2">
    <location>
        <begin position="1173"/>
        <end position="1189"/>
    </location>
</feature>
<dbReference type="Pfam" id="PF05424">
    <property type="entry name" value="Duffy_binding"/>
    <property type="match status" value="4"/>
</dbReference>
<feature type="region of interest" description="Disordered" evidence="2">
    <location>
        <begin position="1937"/>
        <end position="1956"/>
    </location>
</feature>
<evidence type="ECO:0000259" key="9">
    <source>
        <dbReference type="Pfam" id="PF22672"/>
    </source>
</evidence>
<feature type="compositionally biased region" description="Acidic residues" evidence="2">
    <location>
        <begin position="2559"/>
        <end position="2603"/>
    </location>
</feature>
<dbReference type="FunFam" id="1.20.1310.20:FF:000003">
    <property type="entry name" value="Erythrocyte membrane protein 1, PfEMP1"/>
    <property type="match status" value="1"/>
</dbReference>
<feature type="domain" description="Duffy-binding-like" evidence="4">
    <location>
        <begin position="569"/>
        <end position="714"/>
    </location>
</feature>
<evidence type="ECO:0000256" key="2">
    <source>
        <dbReference type="SAM" id="MobiDB-lite"/>
    </source>
</evidence>
<evidence type="ECO:0000313" key="11">
    <source>
        <dbReference type="Proteomes" id="UP000030697"/>
    </source>
</evidence>
<dbReference type="FunFam" id="1.20.1310.20:FF:000023">
    <property type="entry name" value="Erythrocyte membrane protein 1, PfEMP1"/>
    <property type="match status" value="1"/>
</dbReference>
<feature type="compositionally biased region" description="Basic and acidic residues" evidence="2">
    <location>
        <begin position="2026"/>
        <end position="2043"/>
    </location>
</feature>
<dbReference type="InterPro" id="IPR042202">
    <property type="entry name" value="Duffy-ag-bd_sf"/>
</dbReference>
<feature type="region of interest" description="Disordered" evidence="2">
    <location>
        <begin position="2012"/>
        <end position="2069"/>
    </location>
</feature>
<feature type="compositionally biased region" description="Basic and acidic residues" evidence="2">
    <location>
        <begin position="789"/>
        <end position="801"/>
    </location>
</feature>
<feature type="domain" description="Plasmodium falciparum erythrocyte membrane protein-1 N-terminal segment" evidence="7">
    <location>
        <begin position="20"/>
        <end position="55"/>
    </location>
</feature>
<organism evidence="10 11">
    <name type="scientific">Plasmodium falciparum UGT5.1</name>
    <dbReference type="NCBI Taxonomy" id="1237627"/>
    <lineage>
        <taxon>Eukaryota</taxon>
        <taxon>Sar</taxon>
        <taxon>Alveolata</taxon>
        <taxon>Apicomplexa</taxon>
        <taxon>Aconoidasida</taxon>
        <taxon>Haemosporida</taxon>
        <taxon>Plasmodiidae</taxon>
        <taxon>Plasmodium</taxon>
        <taxon>Plasmodium (Laverania)</taxon>
    </lineage>
</organism>
<dbReference type="InterPro" id="IPR029211">
    <property type="entry name" value="PfEMP1_ATS"/>
</dbReference>
<dbReference type="Proteomes" id="UP000030697">
    <property type="component" value="Unassembled WGS sequence"/>
</dbReference>
<feature type="region of interest" description="Disordered" evidence="2">
    <location>
        <begin position="1571"/>
        <end position="1751"/>
    </location>
</feature>
<feature type="domain" description="Cysteine-rich interdomain region 1 gamma" evidence="8">
    <location>
        <begin position="2285"/>
        <end position="2340"/>
    </location>
</feature>
<feature type="compositionally biased region" description="Basic residues" evidence="2">
    <location>
        <begin position="729"/>
        <end position="744"/>
    </location>
</feature>
<dbReference type="FunFam" id="1.20.58.830:FF:000001">
    <property type="entry name" value="Erythrocyte membrane protein 1, PfEMP1"/>
    <property type="match status" value="1"/>
</dbReference>
<evidence type="ECO:0000259" key="6">
    <source>
        <dbReference type="Pfam" id="PF15445"/>
    </source>
</evidence>
<keyword evidence="3" id="KW-1133">Transmembrane helix</keyword>
<sequence>MGGNAPSISKNVVGNETHKSARNVFENIAEIINNEVKKDAEKHGYSLKGKLSQAKFYHPFSKERPYYKSACDLDYAFHSNTPGNRREFRHPCAGRNKTRFSNESEAECGSDKIRVIGNNRNDGACAPYRRRHMCDLNLEHIDVHNTKNSDDLLGNILVTAKYEGESIVKNHPNRGSSEVCIALARSFADIGDVIRGRDMFLGNNETDKEQKVKLEKNLKNIFKKIYEELSRTNGKKLALQARYGKDPNFFQLREDWWALNREDVWKALTCSADDSEDYFIQSESNKKLFSNSKCGHNKDGDPLTNLDYVPQFLRWFNEWSEDFCRVREHKLKKIKEDCRGKNDEKYCSREGYDCRKTNIKRNEIFVDLDCPRCEEECMKYKKWMEKRQEEFNKQKRQYENEIKKFGSKNYDKYYEKFSKKYTPFDSFVETLKEGAYCTNGIIEGKIDFNKQYDTFSHSQYCKSCPILGVNCENGQCNSFNDIPCPKIQTATNIRNYQNESPIDIRILVNDNKKKGVSTDLKVDFNQCDLFKRIRRQHWKCKYKCKLDVCELQNFPNGIDDERLISIEVLIKRWLQYFLKDYNKIKEKLNECINNGTNTLCIEGCYKKCDCVEKWIKEKRGEWEKIKERYVKRYKVENDDISNDLKVFLKESLFTKYIENALKKGENLDNMKESAECIEPNKSKGKPCKKKDVITILLNRLEDKMKSCKTQHEESNNQNCLKTLPPPPRPRGRRRGPLLRRGVRSVRVPRARQVVKNDRGLLVGEEEEEEADNGGDQEVKKEEKEEEETPKDNQEETTKDTTVENPEGAVAPKEVEPPKVDGVKPPCDIVEEHFKLKDNNTGAIDHCNPKKDYPPWKNDKSLVDEDGVYMPPRRQKLCIIKLQHLKPKTSVELRKAFIKCAAAETFLLWHKYKDDKQNKEPTPSELDNNLKEGKIPDDFKRQMFYTFGDYRDICLDKDISKKQGPVEAATNNIRDIFSVKNGKSPSGKTDYEERETWCKTIEKEVWDGMLCALSYDTNEIKFKDEVHTNLIDETNKNTYPNVKFSGDKTTTLEKFAQTPQFLRWFTEWGDEFCREHKTQLESLKKKCPAETCTNGDERKKQECTAACVKYKQWLQKWKTQYKTQSKKYDEDKGKELYKNISDVTSSTKAYQYLHTQLKQFTCVSGDCNCMENASTQPTENKSPVGNTDSMPASLDDEPEEVQGKCSCKPPPKKPEVPPAKVPSACEILDKILKGKDGKSKIDGCNPKNYNGWNCTSSQFEEGHAGACMPPRRISLCIHNLTKVSGKEKLKEAFIECAAIETFWLWHKYKKDKEEEEKTIGKSLDPDNELKRGEIPEEFKRQMFYTFGDYRDLCLDKDIGKDVSEVKKNIKGVLTDSTKNGGTTITAESWWNSIDGEVWDGMLCGLSHASGNISNVETIKNNSKYEYNNVKFSDKSTTLEEFAKRPQFLRWFTEWGEHFCRERKEKVKDLVTKCNNCIVSDSIGSGRICDKDSEGCIQCKKECEAYKNWLRNWRDQYNQQSMKYFEDKKNNKFKSTSAKDEVDSSTHAYHYLKKVLPKDCTAGTFFSCMEAESIETKSKTDNKSHNSRMPASLDDEPQEVEGKCNCKVTHRPQTPLALPPPPPQQARPPSGPQGESGNDHRARSERGEGQRPLPGPRSPQPGGGGRAGGFRERPAPAGVKERPAPRPPVLVPKSKPTGDGGLGRILGPRGPKEPEEEESEEDEEDGDDSHQQEDEPQEGPTTTKVEVETATDPSVNVCETVKKALEEDNLKEACQQKYQYGKEKFPNWKCISDSGVTATSEGSGEIANRSKRHTDSTVTTTKSGEPTGSGSVCVPPRRRKLYLHKVDDNVKDDASLRDWFVKSAAVETFFLWHKYKVDKKKEEKEKNRADGKLVAVTLSEPDELDKKLKEGKIDDEFKRQMFYTLGDYRDICVGKTPDGIDKVSASDKTKDEGSDKVTMDEIQKKIKEHINSVSKAAGGPPGPQNSDEKRKTWWEKNAEDIWNGMVCALTYKDPDTEAKDQPPQQDQSLKRALLDENNKPKKTDNGSDYTYEGVKLEDTSGTGPKGNDDTKLKNFVKRPTYFRWLEEWGEEFCRKQKHKLYIIKKDCKVGENGDRRGGGITKQYSGDGEECSNIDVNKDKIFADLEGQSCATSCSSYRKWIKKKRTEYEKQNKIYDEQKKYVTKRNAAEGNDHDNGFCKTLESRPEAKDFLKTLGSCSKNDNENGNGTIDFDVNGETFKYEKYCGTCSEFKVKCNNRVCSGTNVTCNGTNKNSISANHIIDDKNGNGNIEMLVSDNSGNGFTGVLDECLLPECGSADIFKGIRKEQWTCGKVCGLDVCKPKNGNGQNDGTYIIQIRALLRRWVENFLEDYNKIKQKISHCTKKDNESTCINGCKDKCNCVEKWIKLKTKEWENIKNNHLKKNENGENNIKSLIKNILEKLQSRPEFKNAIKPCKGLTQFESFCGLNGDESSQKSKNSNEKDLVQCLLEKLGERATSCQSKHSDKTEQQCQDPTPEPDDEDLLLEEENTVEAPKICEKVVSQEPEPEDEDACKTEGPQPDVKEEEEEKEEEKDKGDEEDEEEEEEESVSDSYDDYSDSETEEDDQNEAVTDTSSHSESQPERLPRQFPSTELKNAMLFSTILWMVGIGFAAFTYFFLKKKPKSPVDLLRVLDIHKGDYGMPTLKSKNRYIPYKSGSYKGKTYIYMEGDSDSGHYYEDTTDITSSESEYEEMDINDIYVPGSPKYKTLIEVVLEPSKRDIQSDDIPRTNTFTDEEWNELKHDFISQYVQREPLDVPQYDVSTESPMNIVGNVLDDGINEKPFITSIHDRNLYTGEEISYNIHMSTNIMDDTSYVSNNVYSGIDLINDTLSGNKHIDIYDEVLKRKENELYGTNYKKNTSNNNVAKLTNSDPIMNQLDLLHRWLDRHRDMCEKWNKKEELLEKLNEEWNKDNDGGNVPIDNRSLNTDVSIEIDMDDPKGKKEFTNMDTILDDIEDDIYYDVNDENPSVDDISMDHNRVDVPKKVHVEMKILNNTSTGSLEREFPISDVWNI</sequence>
<feature type="transmembrane region" description="Helical" evidence="3">
    <location>
        <begin position="2632"/>
        <end position="2654"/>
    </location>
</feature>
<keyword evidence="1" id="KW-0175">Coiled coil</keyword>
<dbReference type="InterPro" id="IPR004258">
    <property type="entry name" value="DBL"/>
</dbReference>
<dbReference type="SUPFAM" id="SSF140924">
    <property type="entry name" value="Duffy binding domain-like"/>
    <property type="match status" value="6"/>
</dbReference>
<dbReference type="Pfam" id="PF22672">
    <property type="entry name" value="DBL_C"/>
    <property type="match status" value="3"/>
</dbReference>
<dbReference type="Gene3D" id="1.20.58.1930">
    <property type="match status" value="2"/>
</dbReference>
<evidence type="ECO:0000313" key="10">
    <source>
        <dbReference type="EMBL" id="EWC77303.1"/>
    </source>
</evidence>
<dbReference type="Gene3D" id="1.20.1310.20">
    <property type="entry name" value="Duffy-antigen binding domain"/>
    <property type="match status" value="4"/>
</dbReference>
<dbReference type="InterPro" id="IPR054595">
    <property type="entry name" value="DBL_C"/>
</dbReference>
<feature type="compositionally biased region" description="Polar residues" evidence="2">
    <location>
        <begin position="1814"/>
        <end position="1828"/>
    </location>
</feature>
<feature type="compositionally biased region" description="Polar residues" evidence="2">
    <location>
        <begin position="2604"/>
        <end position="2614"/>
    </location>
</feature>
<evidence type="ECO:0000256" key="3">
    <source>
        <dbReference type="SAM" id="Phobius"/>
    </source>
</evidence>
<evidence type="ECO:0000259" key="5">
    <source>
        <dbReference type="Pfam" id="PF05424"/>
    </source>
</evidence>
<feature type="domain" description="Duffy-antigen binding" evidence="5">
    <location>
        <begin position="866"/>
        <end position="1031"/>
    </location>
</feature>
<dbReference type="Pfam" id="PF15447">
    <property type="entry name" value="NTS"/>
    <property type="match status" value="1"/>
</dbReference>
<dbReference type="Pfam" id="PF15445">
    <property type="entry name" value="ATS"/>
    <property type="match status" value="1"/>
</dbReference>
<keyword evidence="3" id="KW-0812">Transmembrane</keyword>
<dbReference type="FunFam" id="1.20.58.1930:FF:000001">
    <property type="entry name" value="Erythrocyte membrane protein 1, PfEMP1"/>
    <property type="match status" value="2"/>
</dbReference>
<feature type="domain" description="Duffy-binding-like" evidence="4">
    <location>
        <begin position="2356"/>
        <end position="2502"/>
    </location>
</feature>
<dbReference type="OrthoDB" id="10663142at2759"/>
<feature type="compositionally biased region" description="Acidic residues" evidence="2">
    <location>
        <begin position="763"/>
        <end position="774"/>
    </location>
</feature>
<feature type="region of interest" description="Disordered" evidence="2">
    <location>
        <begin position="756"/>
        <end position="823"/>
    </location>
</feature>
<dbReference type="InterPro" id="IPR044932">
    <property type="entry name" value="PfEMP1_ATS_sf"/>
</dbReference>
<dbReference type="InterPro" id="IPR008602">
    <property type="entry name" value="Duffy-antigen-binding"/>
</dbReference>
<feature type="region of interest" description="Disordered" evidence="2">
    <location>
        <begin position="1173"/>
        <end position="1219"/>
    </location>
</feature>
<dbReference type="FunFam" id="1.10.1900.40:FF:000001">
    <property type="entry name" value="Erythrocyte membrane protein 1"/>
    <property type="match status" value="1"/>
</dbReference>
<feature type="domain" description="Duffy-binding-like" evidence="9">
    <location>
        <begin position="318"/>
        <end position="459"/>
    </location>
</feature>
<feature type="region of interest" description="Disordered" evidence="2">
    <location>
        <begin position="2494"/>
        <end position="2624"/>
    </location>
</feature>
<dbReference type="InterPro" id="IPR041480">
    <property type="entry name" value="CIDR1_gamma"/>
</dbReference>
<feature type="compositionally biased region" description="Basic and acidic residues" evidence="2">
    <location>
        <begin position="1572"/>
        <end position="1582"/>
    </location>
</feature>
<evidence type="ECO:0008006" key="12">
    <source>
        <dbReference type="Google" id="ProtNLM"/>
    </source>
</evidence>
<feature type="domain" description="Duffy-antigen binding" evidence="5">
    <location>
        <begin position="1264"/>
        <end position="1418"/>
    </location>
</feature>
<evidence type="ECO:0000259" key="7">
    <source>
        <dbReference type="Pfam" id="PF15447"/>
    </source>
</evidence>
<dbReference type="Pfam" id="PF18562">
    <property type="entry name" value="CIDR1_gamma"/>
    <property type="match status" value="2"/>
</dbReference>
<feature type="domain" description="Duffy-binding-like" evidence="9">
    <location>
        <begin position="1452"/>
        <end position="1580"/>
    </location>
</feature>
<feature type="domain" description="Duffy-antigen binding" evidence="5">
    <location>
        <begin position="1830"/>
        <end position="2017"/>
    </location>
</feature>
<feature type="domain" description="Plasmodium falciparum erythrocyte membrane protein 1 acidic terminal segment" evidence="6">
    <location>
        <begin position="2637"/>
        <end position="3046"/>
    </location>
</feature>
<accession>W7JQK6</accession>
<feature type="compositionally biased region" description="Basic and acidic residues" evidence="2">
    <location>
        <begin position="1635"/>
        <end position="1647"/>
    </location>
</feature>
<feature type="domain" description="Duffy-antigen binding" evidence="5">
    <location>
        <begin position="123"/>
        <end position="314"/>
    </location>
</feature>